<dbReference type="AlphaFoldDB" id="A0A8S1VE06"/>
<dbReference type="Pfam" id="PF00805">
    <property type="entry name" value="Pentapeptide"/>
    <property type="match status" value="1"/>
</dbReference>
<dbReference type="OrthoDB" id="273771at2759"/>
<comment type="caution">
    <text evidence="3">The sequence shown here is derived from an EMBL/GenBank/DDBJ whole genome shotgun (WGS) entry which is preliminary data.</text>
</comment>
<keyword evidence="1" id="KW-0853">WD repeat</keyword>
<name>A0A8S1VE06_9CILI</name>
<reference evidence="3" key="1">
    <citation type="submission" date="2021-01" db="EMBL/GenBank/DDBJ databases">
        <authorList>
            <consortium name="Genoscope - CEA"/>
            <person name="William W."/>
        </authorList>
    </citation>
    <scope>NUCLEOTIDE SEQUENCE</scope>
</reference>
<dbReference type="PROSITE" id="PS50082">
    <property type="entry name" value="WD_REPEATS_2"/>
    <property type="match status" value="1"/>
</dbReference>
<evidence type="ECO:0000256" key="1">
    <source>
        <dbReference type="PROSITE-ProRule" id="PRU00221"/>
    </source>
</evidence>
<keyword evidence="4" id="KW-1185">Reference proteome</keyword>
<dbReference type="PANTHER" id="PTHR45333">
    <property type="entry name" value="MEMBRANE PROTEIN-RELATED"/>
    <property type="match status" value="1"/>
</dbReference>
<evidence type="ECO:0000313" key="3">
    <source>
        <dbReference type="EMBL" id="CAD8174801.1"/>
    </source>
</evidence>
<evidence type="ECO:0008006" key="5">
    <source>
        <dbReference type="Google" id="ProtNLM"/>
    </source>
</evidence>
<sequence>MMLEITFNKLQLTEQKVKILLTSIQLKTLSFNVGRINLIDLDEVQRLKLNFENIKIQNTVLVGVNFVRCNLNGSQFENVDISGINLNGALLFNCKHKNAKIEEMIKLEGHKYVVQSLSFFPDGTTLASGSRDYLDTYNIMVNPDFNFSKFKRVVYKKPFPFRRIIGVALDQFKNQPILALNLNLFQYTSCVQYLLIEFYFLVFSFLTILKHQQNKMKQKFQVA</sequence>
<organism evidence="3 4">
    <name type="scientific">Paramecium pentaurelia</name>
    <dbReference type="NCBI Taxonomy" id="43138"/>
    <lineage>
        <taxon>Eukaryota</taxon>
        <taxon>Sar</taxon>
        <taxon>Alveolata</taxon>
        <taxon>Ciliophora</taxon>
        <taxon>Intramacronucleata</taxon>
        <taxon>Oligohymenophorea</taxon>
        <taxon>Peniculida</taxon>
        <taxon>Parameciidae</taxon>
        <taxon>Paramecium</taxon>
    </lineage>
</organism>
<dbReference type="InterPro" id="IPR001680">
    <property type="entry name" value="WD40_rpt"/>
</dbReference>
<evidence type="ECO:0000256" key="2">
    <source>
        <dbReference type="SAM" id="Phobius"/>
    </source>
</evidence>
<keyword evidence="2" id="KW-1133">Transmembrane helix</keyword>
<protein>
    <recommendedName>
        <fullName evidence="5">Pentapeptide repeat-containing protein</fullName>
    </recommendedName>
</protein>
<keyword evidence="2" id="KW-0812">Transmembrane</keyword>
<accession>A0A8S1VE06</accession>
<dbReference type="Proteomes" id="UP000689195">
    <property type="component" value="Unassembled WGS sequence"/>
</dbReference>
<gene>
    <name evidence="3" type="ORF">PPENT_87.1.T0620002</name>
</gene>
<dbReference type="PANTHER" id="PTHR45333:SF1">
    <property type="entry name" value="CHROMOSOME UNDETERMINED SCAFFOLD_625, WHOLE GENOME SHOTGUN SEQUENCE"/>
    <property type="match status" value="1"/>
</dbReference>
<feature type="repeat" description="WD" evidence="1">
    <location>
        <begin position="107"/>
        <end position="132"/>
    </location>
</feature>
<evidence type="ECO:0000313" key="4">
    <source>
        <dbReference type="Proteomes" id="UP000689195"/>
    </source>
</evidence>
<feature type="transmembrane region" description="Helical" evidence="2">
    <location>
        <begin position="191"/>
        <end position="209"/>
    </location>
</feature>
<dbReference type="EMBL" id="CAJJDO010000062">
    <property type="protein sequence ID" value="CAD8174801.1"/>
    <property type="molecule type" value="Genomic_DNA"/>
</dbReference>
<dbReference type="InterPro" id="IPR001646">
    <property type="entry name" value="5peptide_repeat"/>
</dbReference>
<proteinExistence type="predicted"/>
<keyword evidence="2" id="KW-0472">Membrane</keyword>